<dbReference type="Gene3D" id="2.120.10.30">
    <property type="entry name" value="TolB, C-terminal domain"/>
    <property type="match status" value="1"/>
</dbReference>
<reference evidence="2 3" key="1">
    <citation type="submission" date="2012-10" db="EMBL/GenBank/DDBJ databases">
        <title>Genome sequencing and analysis of entomopathogenic fungi Beauveria bassiana D1-5.</title>
        <authorList>
            <person name="Li Q."/>
            <person name="Wang L."/>
            <person name="Zhang Z."/>
            <person name="Wang Q."/>
            <person name="Ren J."/>
            <person name="Wang M."/>
            <person name="Xu W."/>
            <person name="Wang J."/>
            <person name="Lu Y."/>
            <person name="Du Q."/>
            <person name="Sun Z."/>
        </authorList>
    </citation>
    <scope>NUCLEOTIDE SEQUENCE [LARGE SCALE GENOMIC DNA]</scope>
    <source>
        <strain evidence="2 3">D1-5</strain>
    </source>
</reference>
<dbReference type="HOGENOM" id="CLU_052989_1_0_1"/>
<proteinExistence type="predicted"/>
<dbReference type="Proteomes" id="UP000030106">
    <property type="component" value="Unassembled WGS sequence"/>
</dbReference>
<organism evidence="2 3">
    <name type="scientific">Beauveria bassiana D1-5</name>
    <dbReference type="NCBI Taxonomy" id="1245745"/>
    <lineage>
        <taxon>Eukaryota</taxon>
        <taxon>Fungi</taxon>
        <taxon>Dikarya</taxon>
        <taxon>Ascomycota</taxon>
        <taxon>Pezizomycotina</taxon>
        <taxon>Sordariomycetes</taxon>
        <taxon>Hypocreomycetidae</taxon>
        <taxon>Hypocreales</taxon>
        <taxon>Cordycipitaceae</taxon>
        <taxon>Beauveria</taxon>
    </lineage>
</organism>
<dbReference type="InterPro" id="IPR052998">
    <property type="entry name" value="Hetero-Diels-Alderase-like"/>
</dbReference>
<accession>A0A0A2VNZ8</accession>
<evidence type="ECO:0000313" key="3">
    <source>
        <dbReference type="Proteomes" id="UP000030106"/>
    </source>
</evidence>
<name>A0A0A2VNZ8_BEABA</name>
<evidence type="ECO:0008006" key="4">
    <source>
        <dbReference type="Google" id="ProtNLM"/>
    </source>
</evidence>
<feature type="chain" id="PRO_5001995777" description="SMP-30/Gluconolactonase/LRE-like region domain-containing protein" evidence="1">
    <location>
        <begin position="19"/>
        <end position="334"/>
    </location>
</feature>
<dbReference type="STRING" id="1245745.A0A0A2VNZ8"/>
<sequence>MKSSVLLTLLSFIGASFASDGQSCTPPQPQRQDGIVYQFENGTWVENIAVRANGNLLVTLIDRPELYEINPFERPTSAKLVYRFSEYVCLLGVIEVAPEVFTVVAGNFTRQTGPEPGTWAIWKADFGGGAEEEANVSKVADIPEAVFLDGMVTLDAEAGTVLVGDAAEGVIFRLNTNTGEYALVQRDESFRPPVDAALPVGLNGIRISENYLYYVNNFNPLYGRVPIDNVTGEATGPYERISTGVPADDFALDANKTAYVAGGIANVVTKIELNGESTVISGNLNSSFVAAGTATVFGRTRKDEDILYVTTGGASEAPVNGTFSEGGKIVALAV</sequence>
<evidence type="ECO:0000313" key="2">
    <source>
        <dbReference type="EMBL" id="KGQ07885.1"/>
    </source>
</evidence>
<dbReference type="PANTHER" id="PTHR42060:SF3">
    <property type="entry name" value="SMP-30_GLUCONOLACTONASE_LRE-LIKE REGION DOMAIN-CONTAINING PROTEIN"/>
    <property type="match status" value="1"/>
</dbReference>
<comment type="caution">
    <text evidence="2">The sequence shown here is derived from an EMBL/GenBank/DDBJ whole genome shotgun (WGS) entry which is preliminary data.</text>
</comment>
<dbReference type="PANTHER" id="PTHR42060">
    <property type="entry name" value="NHL REPEAT-CONTAINING PROTEIN-RELATED"/>
    <property type="match status" value="1"/>
</dbReference>
<dbReference type="EMBL" id="ANFO01000632">
    <property type="protein sequence ID" value="KGQ07885.1"/>
    <property type="molecule type" value="Genomic_DNA"/>
</dbReference>
<dbReference type="InterPro" id="IPR011042">
    <property type="entry name" value="6-blade_b-propeller_TolB-like"/>
</dbReference>
<dbReference type="AlphaFoldDB" id="A0A0A2VNZ8"/>
<keyword evidence="1" id="KW-0732">Signal</keyword>
<feature type="signal peptide" evidence="1">
    <location>
        <begin position="1"/>
        <end position="18"/>
    </location>
</feature>
<dbReference type="OrthoDB" id="9977941at2759"/>
<evidence type="ECO:0000256" key="1">
    <source>
        <dbReference type="SAM" id="SignalP"/>
    </source>
</evidence>
<dbReference type="eggNOG" id="ENOG502S00D">
    <property type="taxonomic scope" value="Eukaryota"/>
</dbReference>
<gene>
    <name evidence="2" type="ORF">BBAD15_g6774</name>
</gene>
<dbReference type="SUPFAM" id="SSF63829">
    <property type="entry name" value="Calcium-dependent phosphotriesterase"/>
    <property type="match status" value="1"/>
</dbReference>
<protein>
    <recommendedName>
        <fullName evidence="4">SMP-30/Gluconolactonase/LRE-like region domain-containing protein</fullName>
    </recommendedName>
</protein>